<organism evidence="1 2">
    <name type="scientific">Trichogramma kaykai</name>
    <dbReference type="NCBI Taxonomy" id="54128"/>
    <lineage>
        <taxon>Eukaryota</taxon>
        <taxon>Metazoa</taxon>
        <taxon>Ecdysozoa</taxon>
        <taxon>Arthropoda</taxon>
        <taxon>Hexapoda</taxon>
        <taxon>Insecta</taxon>
        <taxon>Pterygota</taxon>
        <taxon>Neoptera</taxon>
        <taxon>Endopterygota</taxon>
        <taxon>Hymenoptera</taxon>
        <taxon>Apocrita</taxon>
        <taxon>Proctotrupomorpha</taxon>
        <taxon>Chalcidoidea</taxon>
        <taxon>Trichogrammatidae</taxon>
        <taxon>Trichogramma</taxon>
    </lineage>
</organism>
<dbReference type="AlphaFoldDB" id="A0ABD2WJ84"/>
<reference evidence="1 2" key="1">
    <citation type="journal article" date="2024" name="bioRxiv">
        <title>A reference genome for Trichogramma kaykai: A tiny desert-dwelling parasitoid wasp with competing sex-ratio distorters.</title>
        <authorList>
            <person name="Culotta J."/>
            <person name="Lindsey A.R."/>
        </authorList>
    </citation>
    <scope>NUCLEOTIDE SEQUENCE [LARGE SCALE GENOMIC DNA]</scope>
    <source>
        <strain evidence="1 2">KSX58</strain>
    </source>
</reference>
<sequence>MSKRKLETSASDAVEAKKQKEIEYSSNIYLESIEIGDKHGIVIGYVETIFDEEEHTTRDQSRTFKLRKFLLNNTMGYKIQCYTYNDNIRKFMTDLKEREKIMITDAQIIAKSRFSQGTAPFDINLILTSEIEKLRTFVPTKKIKKVTFDNVKHSLGNIINIQGYLRSTFRYINNKTTTESVATITDGQWKLIISISTSETLNFERGAKLDITGELDYKDDDFHINISNIKNISVIEGSTMDLEDLIKGSKRIVRN</sequence>
<name>A0ABD2WJ84_9HYME</name>
<evidence type="ECO:0000313" key="1">
    <source>
        <dbReference type="EMBL" id="KAL3392804.1"/>
    </source>
</evidence>
<dbReference type="InterPro" id="IPR012340">
    <property type="entry name" value="NA-bd_OB-fold"/>
</dbReference>
<comment type="caution">
    <text evidence="1">The sequence shown here is derived from an EMBL/GenBank/DDBJ whole genome shotgun (WGS) entry which is preliminary data.</text>
</comment>
<dbReference type="EMBL" id="JBJJXI010000101">
    <property type="protein sequence ID" value="KAL3392804.1"/>
    <property type="molecule type" value="Genomic_DNA"/>
</dbReference>
<dbReference type="Gene3D" id="2.40.50.140">
    <property type="entry name" value="Nucleic acid-binding proteins"/>
    <property type="match status" value="1"/>
</dbReference>
<protein>
    <submittedName>
        <fullName evidence="1">Uncharacterized protein</fullName>
    </submittedName>
</protein>
<keyword evidence="2" id="KW-1185">Reference proteome</keyword>
<dbReference type="Proteomes" id="UP001627154">
    <property type="component" value="Unassembled WGS sequence"/>
</dbReference>
<proteinExistence type="predicted"/>
<evidence type="ECO:0000313" key="2">
    <source>
        <dbReference type="Proteomes" id="UP001627154"/>
    </source>
</evidence>
<gene>
    <name evidence="1" type="ORF">TKK_012520</name>
</gene>
<accession>A0ABD2WJ84</accession>